<evidence type="ECO:0000313" key="2">
    <source>
        <dbReference type="Proteomes" id="UP000255165"/>
    </source>
</evidence>
<name>A0A370NH57_9BURK</name>
<organism evidence="1 2">
    <name type="scientific">Cupriavidus lacunae</name>
    <dbReference type="NCBI Taxonomy" id="2666307"/>
    <lineage>
        <taxon>Bacteria</taxon>
        <taxon>Pseudomonadati</taxon>
        <taxon>Pseudomonadota</taxon>
        <taxon>Betaproteobacteria</taxon>
        <taxon>Burkholderiales</taxon>
        <taxon>Burkholderiaceae</taxon>
        <taxon>Cupriavidus</taxon>
    </lineage>
</organism>
<proteinExistence type="predicted"/>
<reference evidence="2" key="1">
    <citation type="submission" date="2018-06" db="EMBL/GenBank/DDBJ databases">
        <authorList>
            <person name="Feng T."/>
            <person name="Jeon C.O."/>
        </authorList>
    </citation>
    <scope>NUCLEOTIDE SEQUENCE [LARGE SCALE GENOMIC DNA]</scope>
    <source>
        <strain evidence="2">S23</strain>
    </source>
</reference>
<dbReference type="Proteomes" id="UP000255165">
    <property type="component" value="Unassembled WGS sequence"/>
</dbReference>
<accession>A0A370NH57</accession>
<comment type="caution">
    <text evidence="1">The sequence shown here is derived from an EMBL/GenBank/DDBJ whole genome shotgun (WGS) entry which is preliminary data.</text>
</comment>
<dbReference type="AlphaFoldDB" id="A0A370NH57"/>
<evidence type="ECO:0000313" key="1">
    <source>
        <dbReference type="EMBL" id="RDK04946.1"/>
    </source>
</evidence>
<protein>
    <submittedName>
        <fullName evidence="1">Uncharacterized protein</fullName>
    </submittedName>
</protein>
<dbReference type="EMBL" id="QKWJ01000126">
    <property type="protein sequence ID" value="RDK04946.1"/>
    <property type="molecule type" value="Genomic_DNA"/>
</dbReference>
<sequence length="62" mass="6435">MEAMPRLEVELTALEESRARRAAAQCRAEWAEAEAALAGQLLGGPRQVGEGSGQQAGAACIP</sequence>
<keyword evidence="2" id="KW-1185">Reference proteome</keyword>
<gene>
    <name evidence="1" type="ORF">DN412_39810</name>
</gene>